<keyword evidence="4" id="KW-0812">Transmembrane</keyword>
<dbReference type="RefSeq" id="WP_007239680.1">
    <property type="nucleotide sequence ID" value="NZ_BAFB01000164.1"/>
</dbReference>
<feature type="region of interest" description="Disordered" evidence="3">
    <location>
        <begin position="187"/>
        <end position="219"/>
    </location>
</feature>
<dbReference type="OrthoDB" id="4382097at2"/>
<evidence type="ECO:0000256" key="1">
    <source>
        <dbReference type="ARBA" id="ARBA00004370"/>
    </source>
</evidence>
<evidence type="ECO:0000256" key="2">
    <source>
        <dbReference type="ARBA" id="ARBA00023136"/>
    </source>
</evidence>
<keyword evidence="4" id="KW-1133">Transmembrane helix</keyword>
<organism evidence="5 6">
    <name type="scientific">Gordonia otitidis (strain DSM 44809 / CCUG 52243 / JCM 12355 / NBRC 100426 / IFM 10032)</name>
    <dbReference type="NCBI Taxonomy" id="1108044"/>
    <lineage>
        <taxon>Bacteria</taxon>
        <taxon>Bacillati</taxon>
        <taxon>Actinomycetota</taxon>
        <taxon>Actinomycetes</taxon>
        <taxon>Mycobacteriales</taxon>
        <taxon>Gordoniaceae</taxon>
        <taxon>Gordonia</taxon>
    </lineage>
</organism>
<dbReference type="AlphaFoldDB" id="H5TPR0"/>
<gene>
    <name evidence="5" type="ORF">GOOTI_164_00100</name>
</gene>
<comment type="subcellular location">
    <subcellularLocation>
        <location evidence="1">Membrane</location>
    </subcellularLocation>
</comment>
<dbReference type="EMBL" id="BAFB01000164">
    <property type="protein sequence ID" value="GAB35468.1"/>
    <property type="molecule type" value="Genomic_DNA"/>
</dbReference>
<proteinExistence type="predicted"/>
<evidence type="ECO:0000313" key="6">
    <source>
        <dbReference type="Proteomes" id="UP000005038"/>
    </source>
</evidence>
<dbReference type="STRING" id="1108044.GOOTI_164_00100"/>
<evidence type="ECO:0000313" key="5">
    <source>
        <dbReference type="EMBL" id="GAB35468.1"/>
    </source>
</evidence>
<feature type="compositionally biased region" description="Low complexity" evidence="3">
    <location>
        <begin position="197"/>
        <end position="219"/>
    </location>
</feature>
<name>H5TPR0_GORO1</name>
<accession>H5TPR0</accession>
<comment type="caution">
    <text evidence="5">The sequence shown here is derived from an EMBL/GenBank/DDBJ whole genome shotgun (WGS) entry which is preliminary data.</text>
</comment>
<dbReference type="GO" id="GO:0016020">
    <property type="term" value="C:membrane"/>
    <property type="evidence" value="ECO:0007669"/>
    <property type="project" value="UniProtKB-SubCell"/>
</dbReference>
<feature type="transmembrane region" description="Helical" evidence="4">
    <location>
        <begin position="27"/>
        <end position="48"/>
    </location>
</feature>
<sequence>MTTMTDPTQAREQQANRGDATWRSHPLVGALVIVAMIAAAACVAYFGYRAYEVYFVEKPIQTARDEAVSGAEQAIINVTTVDPKNTADWKRRVDSSLTGKAKEQITAQDVSTLNQQITQAGPQAATLTSRLKRSAPTEVDADGGSAKVLVYVDATAKRDNEAGVTQTMGFSVTMTKVDGTWKASNISPLDGISVDDPGQAGAGNQQSGQQPSEQQGGGN</sequence>
<evidence type="ECO:0008006" key="7">
    <source>
        <dbReference type="Google" id="ProtNLM"/>
    </source>
</evidence>
<evidence type="ECO:0000256" key="4">
    <source>
        <dbReference type="SAM" id="Phobius"/>
    </source>
</evidence>
<dbReference type="Proteomes" id="UP000005038">
    <property type="component" value="Unassembled WGS sequence"/>
</dbReference>
<keyword evidence="6" id="KW-1185">Reference proteome</keyword>
<reference evidence="5" key="1">
    <citation type="submission" date="2012-02" db="EMBL/GenBank/DDBJ databases">
        <title>Whole genome shotgun sequence of Gordonia otitidis NBRC 100426.</title>
        <authorList>
            <person name="Yoshida I."/>
            <person name="Hosoyama A."/>
            <person name="Tsuchikane K."/>
            <person name="Katsumata H."/>
            <person name="Yamazaki S."/>
            <person name="Fujita N."/>
        </authorList>
    </citation>
    <scope>NUCLEOTIDE SEQUENCE [LARGE SCALE GENOMIC DNA]</scope>
    <source>
        <strain evidence="5">NBRC 100426</strain>
    </source>
</reference>
<dbReference type="PANTHER" id="PTHR37042">
    <property type="entry name" value="OUTER MEMBRANE PROTEIN RV1973"/>
    <property type="match status" value="1"/>
</dbReference>
<keyword evidence="2 4" id="KW-0472">Membrane</keyword>
<dbReference type="PANTHER" id="PTHR37042:SF4">
    <property type="entry name" value="OUTER MEMBRANE PROTEIN RV1973"/>
    <property type="match status" value="1"/>
</dbReference>
<evidence type="ECO:0000256" key="3">
    <source>
        <dbReference type="SAM" id="MobiDB-lite"/>
    </source>
</evidence>
<protein>
    <recommendedName>
        <fullName evidence="7">Mce-associated membrane protein</fullName>
    </recommendedName>
</protein>